<dbReference type="AlphaFoldDB" id="A0A101IGA5"/>
<dbReference type="PATRIC" id="fig|301375.6.peg.109"/>
<dbReference type="EMBL" id="LGHB01000053">
    <property type="protein sequence ID" value="KUK94350.1"/>
    <property type="molecule type" value="Genomic_DNA"/>
</dbReference>
<dbReference type="InterPro" id="IPR045397">
    <property type="entry name" value="TumE-like"/>
</dbReference>
<organism evidence="1 2">
    <name type="scientific">Methanothrix harundinacea</name>
    <dbReference type="NCBI Taxonomy" id="301375"/>
    <lineage>
        <taxon>Archaea</taxon>
        <taxon>Methanobacteriati</taxon>
        <taxon>Methanobacteriota</taxon>
        <taxon>Stenosarchaea group</taxon>
        <taxon>Methanomicrobia</taxon>
        <taxon>Methanotrichales</taxon>
        <taxon>Methanotrichaceae</taxon>
        <taxon>Methanothrix</taxon>
    </lineage>
</organism>
<dbReference type="Pfam" id="PF20126">
    <property type="entry name" value="TumE"/>
    <property type="match status" value="1"/>
</dbReference>
<evidence type="ECO:0000313" key="1">
    <source>
        <dbReference type="EMBL" id="KUK94350.1"/>
    </source>
</evidence>
<comment type="caution">
    <text evidence="1">The sequence shown here is derived from an EMBL/GenBank/DDBJ whole genome shotgun (WGS) entry which is preliminary data.</text>
</comment>
<gene>
    <name evidence="1" type="ORF">XE07_2173</name>
</gene>
<protein>
    <submittedName>
        <fullName evidence="1">Uncharacterized protein</fullName>
    </submittedName>
</protein>
<reference evidence="2" key="1">
    <citation type="journal article" date="2015" name="MBio">
        <title>Genome-Resolved Metagenomic Analysis Reveals Roles for Candidate Phyla and Other Microbial Community Members in Biogeochemical Transformations in Oil Reservoirs.</title>
        <authorList>
            <person name="Hu P."/>
            <person name="Tom L."/>
            <person name="Singh A."/>
            <person name="Thomas B.C."/>
            <person name="Baker B.J."/>
            <person name="Piceno Y.M."/>
            <person name="Andersen G.L."/>
            <person name="Banfield J.F."/>
        </authorList>
    </citation>
    <scope>NUCLEOTIDE SEQUENCE [LARGE SCALE GENOMIC DNA]</scope>
</reference>
<accession>A0A101IGA5</accession>
<dbReference type="Proteomes" id="UP000053961">
    <property type="component" value="Unassembled WGS sequence"/>
</dbReference>
<evidence type="ECO:0000313" key="2">
    <source>
        <dbReference type="Proteomes" id="UP000053961"/>
    </source>
</evidence>
<name>A0A101IGA5_9EURY</name>
<sequence>MLKTLELHKGDLVKVFEVLDFKGGDRFYFIKIKAIFVDESELHIREFISSDNVLYSYHWQDKDGSLRIRWDNAPHHPHLNTYPHHKHAPLLEESEEMCLEDVLKEIREKLQK</sequence>
<proteinExistence type="predicted"/>